<gene>
    <name evidence="1" type="ORF">L873DRAFT_1514032</name>
</gene>
<evidence type="ECO:0000313" key="2">
    <source>
        <dbReference type="Proteomes" id="UP000276215"/>
    </source>
</evidence>
<dbReference type="EMBL" id="ML120449">
    <property type="protein sequence ID" value="RPA93582.1"/>
    <property type="molecule type" value="Genomic_DNA"/>
</dbReference>
<keyword evidence="2" id="KW-1185">Reference proteome</keyword>
<name>A0A3N4J5K1_9PEZI</name>
<dbReference type="AlphaFoldDB" id="A0A3N4J5K1"/>
<dbReference type="Proteomes" id="UP000276215">
    <property type="component" value="Unassembled WGS sequence"/>
</dbReference>
<accession>A0A3N4J5K1</accession>
<sequence>MVLTVFLLNSVLSIQGPNHNVTFFPSNFTLVALAVWQHFPYLGFYLTNGGSQAGPKAQSNYVLYHTTIFEKGRSDDLIEHLIRSPPFKPEPSCPLVVRVIRRGGAGDGQFRKGTKGSNC</sequence>
<proteinExistence type="predicted"/>
<evidence type="ECO:0000313" key="1">
    <source>
        <dbReference type="EMBL" id="RPA93582.1"/>
    </source>
</evidence>
<reference evidence="1 2" key="1">
    <citation type="journal article" date="2018" name="Nat. Ecol. Evol.">
        <title>Pezizomycetes genomes reveal the molecular basis of ectomycorrhizal truffle lifestyle.</title>
        <authorList>
            <person name="Murat C."/>
            <person name="Payen T."/>
            <person name="Noel B."/>
            <person name="Kuo A."/>
            <person name="Morin E."/>
            <person name="Chen J."/>
            <person name="Kohler A."/>
            <person name="Krizsan K."/>
            <person name="Balestrini R."/>
            <person name="Da Silva C."/>
            <person name="Montanini B."/>
            <person name="Hainaut M."/>
            <person name="Levati E."/>
            <person name="Barry K.W."/>
            <person name="Belfiori B."/>
            <person name="Cichocki N."/>
            <person name="Clum A."/>
            <person name="Dockter R.B."/>
            <person name="Fauchery L."/>
            <person name="Guy J."/>
            <person name="Iotti M."/>
            <person name="Le Tacon F."/>
            <person name="Lindquist E.A."/>
            <person name="Lipzen A."/>
            <person name="Malagnac F."/>
            <person name="Mello A."/>
            <person name="Molinier V."/>
            <person name="Miyauchi S."/>
            <person name="Poulain J."/>
            <person name="Riccioni C."/>
            <person name="Rubini A."/>
            <person name="Sitrit Y."/>
            <person name="Splivallo R."/>
            <person name="Traeger S."/>
            <person name="Wang M."/>
            <person name="Zifcakova L."/>
            <person name="Wipf D."/>
            <person name="Zambonelli A."/>
            <person name="Paolocci F."/>
            <person name="Nowrousian M."/>
            <person name="Ottonello S."/>
            <person name="Baldrian P."/>
            <person name="Spatafora J.W."/>
            <person name="Henrissat B."/>
            <person name="Nagy L.G."/>
            <person name="Aury J.M."/>
            <person name="Wincker P."/>
            <person name="Grigoriev I.V."/>
            <person name="Bonfante P."/>
            <person name="Martin F.M."/>
        </authorList>
    </citation>
    <scope>NUCLEOTIDE SEQUENCE [LARGE SCALE GENOMIC DNA]</scope>
    <source>
        <strain evidence="1 2">120613-1</strain>
    </source>
</reference>
<protein>
    <submittedName>
        <fullName evidence="1">Uncharacterized protein</fullName>
    </submittedName>
</protein>
<organism evidence="1 2">
    <name type="scientific">Choiromyces venosus 120613-1</name>
    <dbReference type="NCBI Taxonomy" id="1336337"/>
    <lineage>
        <taxon>Eukaryota</taxon>
        <taxon>Fungi</taxon>
        <taxon>Dikarya</taxon>
        <taxon>Ascomycota</taxon>
        <taxon>Pezizomycotina</taxon>
        <taxon>Pezizomycetes</taxon>
        <taxon>Pezizales</taxon>
        <taxon>Tuberaceae</taxon>
        <taxon>Choiromyces</taxon>
    </lineage>
</organism>